<keyword evidence="5" id="KW-0963">Cytoplasm</keyword>
<evidence type="ECO:0000256" key="5">
    <source>
        <dbReference type="ARBA" id="ARBA00022490"/>
    </source>
</evidence>
<dbReference type="Pfam" id="PF04790">
    <property type="entry name" value="Sarcoglycan_1"/>
    <property type="match status" value="1"/>
</dbReference>
<evidence type="ECO:0000256" key="6">
    <source>
        <dbReference type="ARBA" id="ARBA00022692"/>
    </source>
</evidence>
<dbReference type="RefSeq" id="XP_028968469.1">
    <property type="nucleotide sequence ID" value="XM_029112636.1"/>
</dbReference>
<evidence type="ECO:0000256" key="1">
    <source>
        <dbReference type="ARBA" id="ARBA00004245"/>
    </source>
</evidence>
<keyword evidence="4" id="KW-1003">Cell membrane</keyword>
<reference evidence="15" key="1">
    <citation type="submission" date="2025-08" db="UniProtKB">
        <authorList>
            <consortium name="RefSeq"/>
        </authorList>
    </citation>
    <scope>IDENTIFICATION</scope>
</reference>
<evidence type="ECO:0000256" key="8">
    <source>
        <dbReference type="ARBA" id="ARBA00022989"/>
    </source>
</evidence>
<evidence type="ECO:0000256" key="4">
    <source>
        <dbReference type="ARBA" id="ARBA00022475"/>
    </source>
</evidence>
<dbReference type="KEGG" id="goe:100899530"/>
<evidence type="ECO:0000256" key="11">
    <source>
        <dbReference type="ARBA" id="ARBA00023180"/>
    </source>
</evidence>
<dbReference type="PANTHER" id="PTHR12939">
    <property type="entry name" value="SARCOGLYCAN"/>
    <property type="match status" value="1"/>
</dbReference>
<sequence>MELIDGVEVNSTSCEGSPTKIHGTYSPSTSLFGFQLLIILTALIGSCTLSMNIFLIRIFHVTNGGLKSVKFSSESELWFKDDVIFAEMLRTSQLTHISRNRVRPEVGIDGFVLSSGRGIHIESNARTGKVNSLTLSDGSLDVRGSVFAVHSTSSGDNVVFQAGIDEVLISASNIPIEASAGFTLQGSLISGTIRGDPTEDFRVGSPTEKVTVRSGGDTVVVSKSEYVVLKSGVDVGLESDNGAVIIDSPKLEIKNLPVSELKSVRAKREFHHRGDSSSANSKVDTTSFALCTCKNGKVFYVSDEENCNASVNFCKDQEDEAIFPRPP</sequence>
<evidence type="ECO:0000313" key="15">
    <source>
        <dbReference type="RefSeq" id="XP_028968469.1"/>
    </source>
</evidence>
<gene>
    <name evidence="15" type="primary">LOC100899530</name>
</gene>
<dbReference type="InterPro" id="IPR006875">
    <property type="entry name" value="Sarcoglycan"/>
</dbReference>
<dbReference type="AlphaFoldDB" id="A0AAJ7SHA3"/>
<dbReference type="PANTHER" id="PTHR12939:SF10">
    <property type="entry name" value="EG:4F1.1 PROTEIN"/>
    <property type="match status" value="1"/>
</dbReference>
<keyword evidence="10" id="KW-1015">Disulfide bond</keyword>
<accession>A0AAJ7SHA3</accession>
<comment type="subcellular location">
    <subcellularLocation>
        <location evidence="2">Cell membrane</location>
        <location evidence="2">Sarcolemma</location>
        <topology evidence="2">Single-pass type II membrane protein</topology>
    </subcellularLocation>
    <subcellularLocation>
        <location evidence="1">Cytoplasm</location>
        <location evidence="1">Cytoskeleton</location>
    </subcellularLocation>
</comment>
<dbReference type="InterPro" id="IPR039972">
    <property type="entry name" value="Sarcoglycan_gamma/delta/zeta"/>
</dbReference>
<evidence type="ECO:0000256" key="7">
    <source>
        <dbReference type="ARBA" id="ARBA00022968"/>
    </source>
</evidence>
<evidence type="ECO:0000256" key="2">
    <source>
        <dbReference type="ARBA" id="ARBA00004274"/>
    </source>
</evidence>
<protein>
    <submittedName>
        <fullName evidence="15">Delta-sarcoglycan</fullName>
    </submittedName>
</protein>
<evidence type="ECO:0000256" key="13">
    <source>
        <dbReference type="SAM" id="Phobius"/>
    </source>
</evidence>
<comment type="similarity">
    <text evidence="3">Belongs to the sarcoglycan beta/delta/gamma/zeta family.</text>
</comment>
<evidence type="ECO:0000256" key="10">
    <source>
        <dbReference type="ARBA" id="ARBA00023157"/>
    </source>
</evidence>
<proteinExistence type="inferred from homology"/>
<keyword evidence="7" id="KW-0735">Signal-anchor</keyword>
<dbReference type="Proteomes" id="UP000694867">
    <property type="component" value="Unplaced"/>
</dbReference>
<keyword evidence="9 13" id="KW-0472">Membrane</keyword>
<evidence type="ECO:0000313" key="14">
    <source>
        <dbReference type="Proteomes" id="UP000694867"/>
    </source>
</evidence>
<evidence type="ECO:0000256" key="3">
    <source>
        <dbReference type="ARBA" id="ARBA00007574"/>
    </source>
</evidence>
<keyword evidence="6 13" id="KW-0812">Transmembrane</keyword>
<evidence type="ECO:0000256" key="9">
    <source>
        <dbReference type="ARBA" id="ARBA00023136"/>
    </source>
</evidence>
<name>A0AAJ7SHA3_9ACAR</name>
<dbReference type="GO" id="GO:0042383">
    <property type="term" value="C:sarcolemma"/>
    <property type="evidence" value="ECO:0007669"/>
    <property type="project" value="UniProtKB-SubCell"/>
</dbReference>
<keyword evidence="12" id="KW-0206">Cytoskeleton</keyword>
<evidence type="ECO:0000256" key="12">
    <source>
        <dbReference type="ARBA" id="ARBA00023212"/>
    </source>
</evidence>
<feature type="transmembrane region" description="Helical" evidence="13">
    <location>
        <begin position="32"/>
        <end position="56"/>
    </location>
</feature>
<dbReference type="GO" id="GO:0005856">
    <property type="term" value="C:cytoskeleton"/>
    <property type="evidence" value="ECO:0007669"/>
    <property type="project" value="UniProtKB-SubCell"/>
</dbReference>
<keyword evidence="8 13" id="KW-1133">Transmembrane helix</keyword>
<keyword evidence="14" id="KW-1185">Reference proteome</keyword>
<dbReference type="GeneID" id="100899530"/>
<dbReference type="GO" id="GO:0016012">
    <property type="term" value="C:sarcoglycan complex"/>
    <property type="evidence" value="ECO:0007669"/>
    <property type="project" value="InterPro"/>
</dbReference>
<organism evidence="14 15">
    <name type="scientific">Galendromus occidentalis</name>
    <name type="common">western predatory mite</name>
    <dbReference type="NCBI Taxonomy" id="34638"/>
    <lineage>
        <taxon>Eukaryota</taxon>
        <taxon>Metazoa</taxon>
        <taxon>Ecdysozoa</taxon>
        <taxon>Arthropoda</taxon>
        <taxon>Chelicerata</taxon>
        <taxon>Arachnida</taxon>
        <taxon>Acari</taxon>
        <taxon>Parasitiformes</taxon>
        <taxon>Mesostigmata</taxon>
        <taxon>Gamasina</taxon>
        <taxon>Phytoseioidea</taxon>
        <taxon>Phytoseiidae</taxon>
        <taxon>Typhlodrominae</taxon>
        <taxon>Galendromus</taxon>
    </lineage>
</organism>
<keyword evidence="11" id="KW-0325">Glycoprotein</keyword>